<name>A0ABS9Q5F6_9MICO</name>
<comment type="subcellular location">
    <subcellularLocation>
        <location evidence="1">Membrane</location>
        <topology evidence="1">Multi-pass membrane protein</topology>
    </subcellularLocation>
</comment>
<dbReference type="SUPFAM" id="SSF103473">
    <property type="entry name" value="MFS general substrate transporter"/>
    <property type="match status" value="1"/>
</dbReference>
<evidence type="ECO:0000256" key="4">
    <source>
        <dbReference type="ARBA" id="ARBA00022989"/>
    </source>
</evidence>
<feature type="transmembrane region" description="Helical" evidence="6">
    <location>
        <begin position="376"/>
        <end position="395"/>
    </location>
</feature>
<evidence type="ECO:0000256" key="5">
    <source>
        <dbReference type="ARBA" id="ARBA00023136"/>
    </source>
</evidence>
<keyword evidence="4 6" id="KW-1133">Transmembrane helix</keyword>
<dbReference type="InterPro" id="IPR044772">
    <property type="entry name" value="NO3_transporter"/>
</dbReference>
<feature type="transmembrane region" description="Helical" evidence="6">
    <location>
        <begin position="29"/>
        <end position="50"/>
    </location>
</feature>
<evidence type="ECO:0000256" key="1">
    <source>
        <dbReference type="ARBA" id="ARBA00004141"/>
    </source>
</evidence>
<feature type="transmembrane region" description="Helical" evidence="6">
    <location>
        <begin position="70"/>
        <end position="88"/>
    </location>
</feature>
<evidence type="ECO:0000313" key="7">
    <source>
        <dbReference type="EMBL" id="MCG7323019.1"/>
    </source>
</evidence>
<comment type="caution">
    <text evidence="7">The sequence shown here is derived from an EMBL/GenBank/DDBJ whole genome shotgun (WGS) entry which is preliminary data.</text>
</comment>
<protein>
    <submittedName>
        <fullName evidence="7">MFS transporter</fullName>
    </submittedName>
</protein>
<reference evidence="7 8" key="1">
    <citation type="submission" date="2022-02" db="EMBL/GenBank/DDBJ databases">
        <title>Uncovering new skin microbiome diversity through culturing and metagenomics.</title>
        <authorList>
            <person name="Conlan S."/>
            <person name="Deming C."/>
            <person name="Nisc Comparative Sequencing Program N."/>
            <person name="Segre J.A."/>
        </authorList>
    </citation>
    <scope>NUCLEOTIDE SEQUENCE [LARGE SCALE GENOMIC DNA]</scope>
    <source>
        <strain evidence="7 8">ACRQZ</strain>
    </source>
</reference>
<organism evidence="7 8">
    <name type="scientific">Arsenicicoccus bolidensis</name>
    <dbReference type="NCBI Taxonomy" id="229480"/>
    <lineage>
        <taxon>Bacteria</taxon>
        <taxon>Bacillati</taxon>
        <taxon>Actinomycetota</taxon>
        <taxon>Actinomycetes</taxon>
        <taxon>Micrococcales</taxon>
        <taxon>Intrasporangiaceae</taxon>
        <taxon>Arsenicicoccus</taxon>
    </lineage>
</organism>
<dbReference type="Gene3D" id="1.20.1250.20">
    <property type="entry name" value="MFS general substrate transporter like domains"/>
    <property type="match status" value="1"/>
</dbReference>
<evidence type="ECO:0000256" key="3">
    <source>
        <dbReference type="ARBA" id="ARBA00022692"/>
    </source>
</evidence>
<evidence type="ECO:0000313" key="8">
    <source>
        <dbReference type="Proteomes" id="UP001521931"/>
    </source>
</evidence>
<sequence length="465" mass="50345">MSTATSSRQGGEWLQSWDPENDQTWDKALAWRTLTITTFTLTMCFVAWYLPSAVIPKLNALGYSFSKTELYWMSAMPGLAAGLLRIVWMVLPPILGTRKMVALTTLLLVFPILGWGVRVQSPSAPYWELMVLAFLAGIGGGAFSGFMPSTSYFFPRRMQGTALGLQAGIGNLGVSLVQLLTPWLIGFSMIGFLGGSQAMKVAGKPNTQVWYQNAAFIWIPLILIGAAWAWFALKSVPVKANVRQQFDIFGNQDTWWMTLIYIMTFGTFSGLAAQFGLLMGNLYGSGNADIVSGSGAAAKILVEGYSVPDPVKFVFLGPLVGALARMLFSPLTDRMGGAIWTLISGLGLIASIVYTIPALTPDTSSAAALQGDFTRFLWGMLAIFLFSGIGNASTFKQMPMIFEKRQAGGVIGWTAAIAAFGPFFFALGIGIMGATLFYWVGVVWAVMCVAITWMRYARKGAPKPG</sequence>
<gene>
    <name evidence="7" type="ORF">MHL29_14130</name>
</gene>
<dbReference type="RefSeq" id="WP_019286579.1">
    <property type="nucleotide sequence ID" value="NZ_DAMCVA010000032.1"/>
</dbReference>
<dbReference type="Proteomes" id="UP001521931">
    <property type="component" value="Unassembled WGS sequence"/>
</dbReference>
<evidence type="ECO:0000256" key="2">
    <source>
        <dbReference type="ARBA" id="ARBA00008432"/>
    </source>
</evidence>
<feature type="transmembrane region" description="Helical" evidence="6">
    <location>
        <begin position="100"/>
        <end position="117"/>
    </location>
</feature>
<accession>A0ABS9Q5F6</accession>
<dbReference type="EMBL" id="JAKRCV010000054">
    <property type="protein sequence ID" value="MCG7323019.1"/>
    <property type="molecule type" value="Genomic_DNA"/>
</dbReference>
<comment type="similarity">
    <text evidence="2">Belongs to the major facilitator superfamily. Nitrate/nitrite porter (TC 2.A.1.8) family.</text>
</comment>
<feature type="transmembrane region" description="Helical" evidence="6">
    <location>
        <begin position="254"/>
        <end position="277"/>
    </location>
</feature>
<dbReference type="InterPro" id="IPR011701">
    <property type="entry name" value="MFS"/>
</dbReference>
<feature type="transmembrane region" description="Helical" evidence="6">
    <location>
        <begin position="311"/>
        <end position="328"/>
    </location>
</feature>
<feature type="transmembrane region" description="Helical" evidence="6">
    <location>
        <begin position="335"/>
        <end position="356"/>
    </location>
</feature>
<evidence type="ECO:0000256" key="6">
    <source>
        <dbReference type="SAM" id="Phobius"/>
    </source>
</evidence>
<dbReference type="Pfam" id="PF07690">
    <property type="entry name" value="MFS_1"/>
    <property type="match status" value="1"/>
</dbReference>
<feature type="transmembrane region" description="Helical" evidence="6">
    <location>
        <begin position="214"/>
        <end position="233"/>
    </location>
</feature>
<dbReference type="PANTHER" id="PTHR23515">
    <property type="entry name" value="HIGH-AFFINITY NITRATE TRANSPORTER 2.3"/>
    <property type="match status" value="1"/>
</dbReference>
<dbReference type="InterPro" id="IPR036259">
    <property type="entry name" value="MFS_trans_sf"/>
</dbReference>
<keyword evidence="5 6" id="KW-0472">Membrane</keyword>
<feature type="transmembrane region" description="Helical" evidence="6">
    <location>
        <begin position="169"/>
        <end position="194"/>
    </location>
</feature>
<feature type="transmembrane region" description="Helical" evidence="6">
    <location>
        <begin position="407"/>
        <end position="430"/>
    </location>
</feature>
<proteinExistence type="inferred from homology"/>
<keyword evidence="3 6" id="KW-0812">Transmembrane</keyword>
<feature type="transmembrane region" description="Helical" evidence="6">
    <location>
        <begin position="129"/>
        <end position="148"/>
    </location>
</feature>
<feature type="transmembrane region" description="Helical" evidence="6">
    <location>
        <begin position="436"/>
        <end position="456"/>
    </location>
</feature>
<keyword evidence="8" id="KW-1185">Reference proteome</keyword>